<dbReference type="Pfam" id="PF00651">
    <property type="entry name" value="BTB"/>
    <property type="match status" value="1"/>
</dbReference>
<accession>A0A6J0NFM9</accession>
<dbReference type="GeneID" id="108853947"/>
<feature type="region of interest" description="Disordered" evidence="4">
    <location>
        <begin position="496"/>
        <end position="570"/>
    </location>
</feature>
<comment type="pathway">
    <text evidence="1">Protein modification; protein ubiquitination.</text>
</comment>
<feature type="domain" description="BTB" evidence="5">
    <location>
        <begin position="29"/>
        <end position="97"/>
    </location>
</feature>
<dbReference type="Proteomes" id="UP000504610">
    <property type="component" value="Chromosome 2"/>
</dbReference>
<keyword evidence="2" id="KW-0833">Ubl conjugation pathway</keyword>
<evidence type="ECO:0000313" key="8">
    <source>
        <dbReference type="RefSeq" id="XP_018482926.1"/>
    </source>
</evidence>
<dbReference type="GO" id="GO:0016567">
    <property type="term" value="P:protein ubiquitination"/>
    <property type="evidence" value="ECO:0007669"/>
    <property type="project" value="UniProtKB-UniPathway"/>
</dbReference>
<dbReference type="Gene3D" id="3.30.710.10">
    <property type="entry name" value="Potassium Channel Kv1.1, Chain A"/>
    <property type="match status" value="1"/>
</dbReference>
<keyword evidence="7" id="KW-1185">Reference proteome</keyword>
<evidence type="ECO:0000313" key="9">
    <source>
        <dbReference type="RefSeq" id="XP_056863425.1"/>
    </source>
</evidence>
<dbReference type="CDD" id="cd18312">
    <property type="entry name" value="BTB_POZ_NPY3-like"/>
    <property type="match status" value="1"/>
</dbReference>
<dbReference type="KEGG" id="rsz:130510790"/>
<reference evidence="8 9" key="2">
    <citation type="submission" date="2025-04" db="UniProtKB">
        <authorList>
            <consortium name="RefSeq"/>
        </authorList>
    </citation>
    <scope>IDENTIFICATION</scope>
    <source>
        <tissue evidence="8 9">Leaf</tissue>
    </source>
</reference>
<feature type="domain" description="NPH3" evidence="6">
    <location>
        <begin position="206"/>
        <end position="459"/>
    </location>
</feature>
<dbReference type="Proteomes" id="UP000504610">
    <property type="component" value="Chromosome 4"/>
</dbReference>
<evidence type="ECO:0000313" key="7">
    <source>
        <dbReference type="Proteomes" id="UP000504610"/>
    </source>
</evidence>
<dbReference type="PROSITE" id="PS50097">
    <property type="entry name" value="BTB"/>
    <property type="match status" value="1"/>
</dbReference>
<dbReference type="OrthoDB" id="624345at2759"/>
<dbReference type="InterPro" id="IPR000210">
    <property type="entry name" value="BTB/POZ_dom"/>
</dbReference>
<dbReference type="Pfam" id="PF03000">
    <property type="entry name" value="NPH3"/>
    <property type="match status" value="1"/>
</dbReference>
<evidence type="ECO:0000256" key="1">
    <source>
        <dbReference type="ARBA" id="ARBA00004906"/>
    </source>
</evidence>
<dbReference type="SUPFAM" id="SSF54695">
    <property type="entry name" value="POZ domain"/>
    <property type="match status" value="1"/>
</dbReference>
<dbReference type="RefSeq" id="XP_018482926.1">
    <property type="nucleotide sequence ID" value="XM_018627424.2"/>
</dbReference>
<feature type="compositionally biased region" description="Low complexity" evidence="4">
    <location>
        <begin position="545"/>
        <end position="561"/>
    </location>
</feature>
<dbReference type="InterPro" id="IPR027356">
    <property type="entry name" value="NPH3_dom"/>
</dbReference>
<protein>
    <submittedName>
        <fullName evidence="8 9">BTB/POZ domain-containing protein NPY1-like</fullName>
    </submittedName>
</protein>
<dbReference type="KEGG" id="rsz:108853947"/>
<evidence type="ECO:0000256" key="3">
    <source>
        <dbReference type="PROSITE-ProRule" id="PRU00982"/>
    </source>
</evidence>
<dbReference type="UniPathway" id="UPA00143"/>
<organism evidence="7 8">
    <name type="scientific">Raphanus sativus</name>
    <name type="common">Radish</name>
    <name type="synonym">Raphanus raphanistrum var. sativus</name>
    <dbReference type="NCBI Taxonomy" id="3726"/>
    <lineage>
        <taxon>Eukaryota</taxon>
        <taxon>Viridiplantae</taxon>
        <taxon>Streptophyta</taxon>
        <taxon>Embryophyta</taxon>
        <taxon>Tracheophyta</taxon>
        <taxon>Spermatophyta</taxon>
        <taxon>Magnoliopsida</taxon>
        <taxon>eudicotyledons</taxon>
        <taxon>Gunneridae</taxon>
        <taxon>Pentapetalae</taxon>
        <taxon>rosids</taxon>
        <taxon>malvids</taxon>
        <taxon>Brassicales</taxon>
        <taxon>Brassicaceae</taxon>
        <taxon>Brassiceae</taxon>
        <taxon>Raphanus</taxon>
    </lineage>
</organism>
<gene>
    <name evidence="8" type="primary">LOC108853947</name>
    <name evidence="9" type="synonym">LOC130510790</name>
</gene>
<comment type="similarity">
    <text evidence="3">Belongs to the NPH3 family.</text>
</comment>
<dbReference type="InterPro" id="IPR043454">
    <property type="entry name" value="NPH3/RPT2-like"/>
</dbReference>
<dbReference type="PROSITE" id="PS51649">
    <property type="entry name" value="NPH3"/>
    <property type="match status" value="1"/>
</dbReference>
<evidence type="ECO:0000259" key="5">
    <source>
        <dbReference type="PROSITE" id="PS50097"/>
    </source>
</evidence>
<evidence type="ECO:0000259" key="6">
    <source>
        <dbReference type="PROSITE" id="PS51649"/>
    </source>
</evidence>
<proteinExistence type="inferred from homology"/>
<sequence>MKFMKLGSKPDTFQCDGNFHKYAVSDLDSDVTVNVGEFTFYLHKFPLLSKSNRMQRLVSQASEEKTDEITIPDIPGGHKAFEICAKFSYGITVTLNPNNITSVRCAAEYLEMTEDVDRSNLIYKIEVFLNSGIFRSWKDSIIMLRTTKSLLPWSEDLKLVGRCIDSISAKIMVNPEMFTWSYTNNRKLSGADKIVEYHQENVIPKDWWVEDVCELEIDLFKQVMTAVKCNGRMNNEVVGEALRYYVARWLPESMESSLNKHLVETIVFLLPRVNRAMSYSTCSFLLKLLKVSNLVGADEVVKEDLVENVSLKLHEASVKDLLLHEAELVCRIVDKFMADEKRASEDDRYKEFVLGNGSLMRVGRLIDAYLASNRDLTLSRFIELSELIPESARPIHDGLYKAIDSFLKEHPELTKLEKKRLCGLMNVRKLTSEASTHAAQNERLPLRVVVQVLYFEQLRANHHSPVGSVAASSQSPLVKNTEERTVVVVEEGAKKVELSKKSRGSKSTRSGGGGPKLMPSRSRRIFEKIWPGKGESANKSFEVLSSGSSQSPPAKSSSSSSRRCRRHSVS</sequence>
<dbReference type="AlphaFoldDB" id="A0A6J0NFM9"/>
<name>A0A6J0NFM9_RAPSA</name>
<dbReference type="InterPro" id="IPR011333">
    <property type="entry name" value="SKP1/BTB/POZ_sf"/>
</dbReference>
<evidence type="ECO:0000256" key="4">
    <source>
        <dbReference type="SAM" id="MobiDB-lite"/>
    </source>
</evidence>
<dbReference type="PANTHER" id="PTHR32370">
    <property type="entry name" value="OS12G0117600 PROTEIN"/>
    <property type="match status" value="1"/>
</dbReference>
<dbReference type="RefSeq" id="XP_056863425.1">
    <property type="nucleotide sequence ID" value="XM_057007445.1"/>
</dbReference>
<reference evidence="7" key="1">
    <citation type="journal article" date="2019" name="Database">
        <title>The radish genome database (RadishGD): an integrated information resource for radish genomics.</title>
        <authorList>
            <person name="Yu H.J."/>
            <person name="Baek S."/>
            <person name="Lee Y.J."/>
            <person name="Cho A."/>
            <person name="Mun J.H."/>
        </authorList>
    </citation>
    <scope>NUCLEOTIDE SEQUENCE [LARGE SCALE GENOMIC DNA]</scope>
    <source>
        <strain evidence="7">cv. WK10039</strain>
    </source>
</reference>
<evidence type="ECO:0000256" key="2">
    <source>
        <dbReference type="ARBA" id="ARBA00022786"/>
    </source>
</evidence>